<reference evidence="1 2" key="1">
    <citation type="submission" date="2018-06" db="EMBL/GenBank/DDBJ databases">
        <title>Comparative genomics reveals the genomic features of Rhizophagus irregularis, R. cerebriforme, R. diaphanum and Gigaspora rosea, and their symbiotic lifestyle signature.</title>
        <authorList>
            <person name="Morin E."/>
            <person name="San Clemente H."/>
            <person name="Chen E.C.H."/>
            <person name="De La Providencia I."/>
            <person name="Hainaut M."/>
            <person name="Kuo A."/>
            <person name="Kohler A."/>
            <person name="Murat C."/>
            <person name="Tang N."/>
            <person name="Roy S."/>
            <person name="Loubradou J."/>
            <person name="Henrissat B."/>
            <person name="Grigoriev I.V."/>
            <person name="Corradi N."/>
            <person name="Roux C."/>
            <person name="Martin F.M."/>
        </authorList>
    </citation>
    <scope>NUCLEOTIDE SEQUENCE [LARGE SCALE GENOMIC DNA]</scope>
    <source>
        <strain evidence="1 2">DAOM 194757</strain>
    </source>
</reference>
<comment type="caution">
    <text evidence="1">The sequence shown here is derived from an EMBL/GenBank/DDBJ whole genome shotgun (WGS) entry which is preliminary data.</text>
</comment>
<dbReference type="Proteomes" id="UP000266673">
    <property type="component" value="Unassembled WGS sequence"/>
</dbReference>
<evidence type="ECO:0000313" key="1">
    <source>
        <dbReference type="EMBL" id="RIB01138.1"/>
    </source>
</evidence>
<dbReference type="OrthoDB" id="2423121at2759"/>
<gene>
    <name evidence="1" type="ORF">C2G38_2231766</name>
</gene>
<keyword evidence="2" id="KW-1185">Reference proteome</keyword>
<proteinExistence type="predicted"/>
<organism evidence="1 2">
    <name type="scientific">Gigaspora rosea</name>
    <dbReference type="NCBI Taxonomy" id="44941"/>
    <lineage>
        <taxon>Eukaryota</taxon>
        <taxon>Fungi</taxon>
        <taxon>Fungi incertae sedis</taxon>
        <taxon>Mucoromycota</taxon>
        <taxon>Glomeromycotina</taxon>
        <taxon>Glomeromycetes</taxon>
        <taxon>Diversisporales</taxon>
        <taxon>Gigasporaceae</taxon>
        <taxon>Gigaspora</taxon>
    </lineage>
</organism>
<evidence type="ECO:0000313" key="2">
    <source>
        <dbReference type="Proteomes" id="UP000266673"/>
    </source>
</evidence>
<protein>
    <submittedName>
        <fullName evidence="1">Uncharacterized protein</fullName>
    </submittedName>
</protein>
<name>A0A397TW73_9GLOM</name>
<dbReference type="AlphaFoldDB" id="A0A397TW73"/>
<sequence length="90" mass="10431">MIFGSNLHYPMREFKPIPNSTLQEVNSMRQKYGRAQGLMRKALNLAIATNSYNKLMGICHEFILDKQESDSEMNDIEYDIMNSIITTRRG</sequence>
<dbReference type="EMBL" id="QKWP01003303">
    <property type="protein sequence ID" value="RIB01138.1"/>
    <property type="molecule type" value="Genomic_DNA"/>
</dbReference>
<accession>A0A397TW73</accession>